<dbReference type="EMBL" id="FP893246">
    <property type="protein sequence ID" value="CBJ93155.1"/>
    <property type="molecule type" value="Genomic_DNA"/>
</dbReference>
<keyword evidence="4" id="KW-0614">Plasmid</keyword>
<feature type="domain" description="TraK N-terminal" evidence="2">
    <location>
        <begin position="30"/>
        <end position="122"/>
    </location>
</feature>
<dbReference type="InterPro" id="IPR014126">
    <property type="entry name" value="TraK_Ftype"/>
</dbReference>
<dbReference type="Pfam" id="PF06586">
    <property type="entry name" value="TraK_N"/>
    <property type="match status" value="1"/>
</dbReference>
<dbReference type="AlphaFoldDB" id="A0A9P1JLB4"/>
<feature type="domain" description="TraK C-terminal" evidence="3">
    <location>
        <begin position="135"/>
        <end position="238"/>
    </location>
</feature>
<sequence length="246" mass="26955">MKTAIHCCFASLMISFGTSANNVPKTVYPFNDGDTVPISLSSININRLMVADDRIINLTCPRGFCTTTGHQKDKSGSISLKLNLDLPFSAHLTTEKGKVFAVFITPKATPAVVSEFVATDAHRSKPTVFDREFDYPTALVKFTEAMMRWQHDRQPIAGFQTHQVDPDTLPPDPSSLAVIPKTVFVGQHYSGIVYEVHNRSSQTMALTTAQFYSPSARSAALDALSLEPDKRTHLYVVTGGGPAHVR</sequence>
<dbReference type="NCBIfam" id="TIGR02756">
    <property type="entry name" value="TraK_Ftype"/>
    <property type="match status" value="1"/>
</dbReference>
<proteinExistence type="predicted"/>
<keyword evidence="1" id="KW-0732">Signal</keyword>
<evidence type="ECO:0000259" key="2">
    <source>
        <dbReference type="Pfam" id="PF06586"/>
    </source>
</evidence>
<dbReference type="InterPro" id="IPR055397">
    <property type="entry name" value="TraK_C"/>
</dbReference>
<evidence type="ECO:0000313" key="4">
    <source>
        <dbReference type="EMBL" id="CBJ93155.1"/>
    </source>
</evidence>
<geneLocation type="plasmid" evidence="4">
    <name>VIBNI_pA</name>
</geneLocation>
<reference evidence="4" key="1">
    <citation type="submission" date="2010-02" db="EMBL/GenBank/DDBJ databases">
        <authorList>
            <person name="Genoscope - CEA"/>
        </authorList>
    </citation>
    <scope>NUCLEOTIDE SEQUENCE</scope>
    <source>
        <plasmid evidence="4">VIBNI_pA</plasmid>
    </source>
</reference>
<protein>
    <submittedName>
        <fullName evidence="4">Conjugative transfer protein TraK</fullName>
    </submittedName>
</protein>
<name>A0A9P1JLB4_9VIBR</name>
<gene>
    <name evidence="4" type="ORF">VIBNI_0125</name>
</gene>
<feature type="chain" id="PRO_5040426508" evidence="1">
    <location>
        <begin position="21"/>
        <end position="246"/>
    </location>
</feature>
<dbReference type="Pfam" id="PF23536">
    <property type="entry name" value="TraK_C"/>
    <property type="match status" value="1"/>
</dbReference>
<organism evidence="4">
    <name type="scientific">Vibrio nigripulchritudo</name>
    <dbReference type="NCBI Taxonomy" id="28173"/>
    <lineage>
        <taxon>Bacteria</taxon>
        <taxon>Pseudomonadati</taxon>
        <taxon>Pseudomonadota</taxon>
        <taxon>Gammaproteobacteria</taxon>
        <taxon>Vibrionales</taxon>
        <taxon>Vibrionaceae</taxon>
        <taxon>Vibrio</taxon>
    </lineage>
</organism>
<dbReference type="RefSeq" id="WP_013610291.1">
    <property type="nucleotide sequence ID" value="NC_015156.1"/>
</dbReference>
<feature type="signal peptide" evidence="1">
    <location>
        <begin position="1"/>
        <end position="20"/>
    </location>
</feature>
<evidence type="ECO:0000256" key="1">
    <source>
        <dbReference type="SAM" id="SignalP"/>
    </source>
</evidence>
<accession>A0A9P1JLB4</accession>
<dbReference type="InterPro" id="IPR010563">
    <property type="entry name" value="TraK_N"/>
</dbReference>
<evidence type="ECO:0000259" key="3">
    <source>
        <dbReference type="Pfam" id="PF23536"/>
    </source>
</evidence>